<evidence type="ECO:0000313" key="3">
    <source>
        <dbReference type="Proteomes" id="UP001168098"/>
    </source>
</evidence>
<dbReference type="EMBL" id="JARBHA010000006">
    <property type="protein sequence ID" value="KAJ9698797.1"/>
    <property type="molecule type" value="Genomic_DNA"/>
</dbReference>
<evidence type="ECO:0000313" key="2">
    <source>
        <dbReference type="EMBL" id="KAJ9698797.1"/>
    </source>
</evidence>
<reference evidence="2 3" key="1">
    <citation type="journal article" date="2023" name="BMC Biotechnol.">
        <title>Vitis rotundifolia cv Carlos genome sequencing.</title>
        <authorList>
            <person name="Huff M."/>
            <person name="Hulse-Kemp A."/>
            <person name="Scheffler B."/>
            <person name="Youngblood R."/>
            <person name="Simpson S."/>
            <person name="Babiker E."/>
            <person name="Staton M."/>
        </authorList>
    </citation>
    <scope>NUCLEOTIDE SEQUENCE [LARGE SCALE GENOMIC DNA]</scope>
    <source>
        <tissue evidence="2">Leaf</tissue>
    </source>
</reference>
<name>A0AA39DYQ0_VITRO</name>
<gene>
    <name evidence="2" type="ORF">PVL29_007728</name>
</gene>
<dbReference type="AlphaFoldDB" id="A0AA39DYQ0"/>
<dbReference type="Proteomes" id="UP001168098">
    <property type="component" value="Unassembled WGS sequence"/>
</dbReference>
<sequence>MFAARYSVEMLICSGRFSIRIVGLGPSTKLGPSEENGPLGETLQSGYVEYVSAGFRDEAQVLKARQEAEAVSHMVAPNSPTNNHKLHHSVNMQRNKECN</sequence>
<evidence type="ECO:0000256" key="1">
    <source>
        <dbReference type="SAM" id="MobiDB-lite"/>
    </source>
</evidence>
<protein>
    <submittedName>
        <fullName evidence="2">Uncharacterized protein</fullName>
    </submittedName>
</protein>
<proteinExistence type="predicted"/>
<comment type="caution">
    <text evidence="2">The sequence shown here is derived from an EMBL/GenBank/DDBJ whole genome shotgun (WGS) entry which is preliminary data.</text>
</comment>
<organism evidence="2 3">
    <name type="scientific">Vitis rotundifolia</name>
    <name type="common">Muscadine grape</name>
    <dbReference type="NCBI Taxonomy" id="103349"/>
    <lineage>
        <taxon>Eukaryota</taxon>
        <taxon>Viridiplantae</taxon>
        <taxon>Streptophyta</taxon>
        <taxon>Embryophyta</taxon>
        <taxon>Tracheophyta</taxon>
        <taxon>Spermatophyta</taxon>
        <taxon>Magnoliopsida</taxon>
        <taxon>eudicotyledons</taxon>
        <taxon>Gunneridae</taxon>
        <taxon>Pentapetalae</taxon>
        <taxon>rosids</taxon>
        <taxon>Vitales</taxon>
        <taxon>Vitaceae</taxon>
        <taxon>Viteae</taxon>
        <taxon>Vitis</taxon>
    </lineage>
</organism>
<feature type="region of interest" description="Disordered" evidence="1">
    <location>
        <begin position="70"/>
        <end position="99"/>
    </location>
</feature>
<accession>A0AA39DYQ0</accession>
<keyword evidence="3" id="KW-1185">Reference proteome</keyword>